<dbReference type="InterPro" id="IPR050339">
    <property type="entry name" value="CC_SR_Kinase"/>
</dbReference>
<dbReference type="SUPFAM" id="SSF56112">
    <property type="entry name" value="Protein kinase-like (PK-like)"/>
    <property type="match status" value="1"/>
</dbReference>
<dbReference type="Gene3D" id="1.10.510.10">
    <property type="entry name" value="Transferase(Phosphotransferase) domain 1"/>
    <property type="match status" value="1"/>
</dbReference>
<dbReference type="PROSITE" id="PS50011">
    <property type="entry name" value="PROTEIN_KINASE_DOM"/>
    <property type="match status" value="1"/>
</dbReference>
<dbReference type="EMBL" id="JBANRG010000032">
    <property type="protein sequence ID" value="KAK7450994.1"/>
    <property type="molecule type" value="Genomic_DNA"/>
</dbReference>
<feature type="binding site" evidence="6">
    <location>
        <position position="175"/>
    </location>
    <ligand>
        <name>ATP</name>
        <dbReference type="ChEBI" id="CHEBI:30616"/>
    </ligand>
</feature>
<feature type="region of interest" description="Disordered" evidence="7">
    <location>
        <begin position="676"/>
        <end position="706"/>
    </location>
</feature>
<reference evidence="9 10" key="1">
    <citation type="submission" date="2024-01" db="EMBL/GenBank/DDBJ databases">
        <title>A draft genome for the cacao thread blight pathogen Marasmiellus scandens.</title>
        <authorList>
            <person name="Baruah I.K."/>
            <person name="Leung J."/>
            <person name="Bukari Y."/>
            <person name="Amoako-Attah I."/>
            <person name="Meinhardt L.W."/>
            <person name="Bailey B.A."/>
            <person name="Cohen S.P."/>
        </authorList>
    </citation>
    <scope>NUCLEOTIDE SEQUENCE [LARGE SCALE GENOMIC DNA]</scope>
    <source>
        <strain evidence="9 10">GH-19</strain>
    </source>
</reference>
<dbReference type="InterPro" id="IPR017441">
    <property type="entry name" value="Protein_kinase_ATP_BS"/>
</dbReference>
<evidence type="ECO:0000256" key="4">
    <source>
        <dbReference type="ARBA" id="ARBA00022840"/>
    </source>
</evidence>
<keyword evidence="10" id="KW-1185">Reference proteome</keyword>
<dbReference type="InterPro" id="IPR000719">
    <property type="entry name" value="Prot_kinase_dom"/>
</dbReference>
<feature type="domain" description="Protein kinase" evidence="8">
    <location>
        <begin position="142"/>
        <end position="590"/>
    </location>
</feature>
<comment type="similarity">
    <text evidence="5">Belongs to the protein kinase superfamily. Ser/Thr protein kinase family. GCN2 subfamily.</text>
</comment>
<feature type="region of interest" description="Disordered" evidence="7">
    <location>
        <begin position="93"/>
        <end position="128"/>
    </location>
</feature>
<sequence length="706" mass="78279">MSLVPIEPSPEWRPIFLDDVNNQVVLYNPSSHVLNIRPSLPRRPHACPYCKQALPDDFVHDDDGYRFDEEYDSALHSRSRNYFNILAIANQASSEPSSSVPPSRSASPSLMSSVPEIPSEPAPESNAFPPDSMAEGYFNAFFKEEWKLGMGANGSVFLCQHVLDGNSLGRFAVKKIAVGQSHSYLLQTLREVRLLERLHHPNIITYHHTWLETSQFSAFGPKVPTLHVLMQWAEGGSLDDLIDMRLGRDLRNPHINFTPENPEPVFGSYNSPPPSPSPPTTPKLAVNGLSRPQNGSPANGHPTEAEARKRAFRAMQHASPNEREQLRARLFGPDRKARTTWKSIHLLSPSEVRSLFGDVVEGLAFLHNKSILHLDLKPGNVLLTWDDYDSRSSGSGPVPRAMLSDFGTSRDMMTYGIGRTGNTGTLEYTAPETLPSPDTGLLREVTSKADMWSLGMILHKLLFFRLPYHYAANGDASGDVHYPSYLNPDEHKVPNGTSSNNHAHVRFPVNERPLPKRPQHPISEKTKMDLLQAEVLAYPGFRSTSGFRQAFAARRLQENYLFVLESLLSPNPSRREGSATVLRAVKMGFLDPIDGGFGFGEERLYNANAKRTFGGLSENDVFGMAFPSMRRKKSYSGRLNGAMDDPGTWKTSSSWDAGPGIGSLVPFVTHRATTVQQSVSEDELESRPGGVKRLRAVSHPTTPALS</sequence>
<name>A0ABR1J4U7_9AGAR</name>
<keyword evidence="2 6" id="KW-0547">Nucleotide-binding</keyword>
<organism evidence="9 10">
    <name type="scientific">Marasmiellus scandens</name>
    <dbReference type="NCBI Taxonomy" id="2682957"/>
    <lineage>
        <taxon>Eukaryota</taxon>
        <taxon>Fungi</taxon>
        <taxon>Dikarya</taxon>
        <taxon>Basidiomycota</taxon>
        <taxon>Agaricomycotina</taxon>
        <taxon>Agaricomycetes</taxon>
        <taxon>Agaricomycetidae</taxon>
        <taxon>Agaricales</taxon>
        <taxon>Marasmiineae</taxon>
        <taxon>Omphalotaceae</taxon>
        <taxon>Marasmiellus</taxon>
    </lineage>
</organism>
<dbReference type="SMART" id="SM00220">
    <property type="entry name" value="S_TKc"/>
    <property type="match status" value="1"/>
</dbReference>
<evidence type="ECO:0000256" key="5">
    <source>
        <dbReference type="ARBA" id="ARBA00037982"/>
    </source>
</evidence>
<dbReference type="PROSITE" id="PS00108">
    <property type="entry name" value="PROTEIN_KINASE_ST"/>
    <property type="match status" value="1"/>
</dbReference>
<evidence type="ECO:0000256" key="7">
    <source>
        <dbReference type="SAM" id="MobiDB-lite"/>
    </source>
</evidence>
<proteinExistence type="inferred from homology"/>
<gene>
    <name evidence="9" type="ORF">VKT23_012671</name>
</gene>
<dbReference type="InterPro" id="IPR008271">
    <property type="entry name" value="Ser/Thr_kinase_AS"/>
</dbReference>
<comment type="caution">
    <text evidence="9">The sequence shown here is derived from an EMBL/GenBank/DDBJ whole genome shotgun (WGS) entry which is preliminary data.</text>
</comment>
<keyword evidence="3" id="KW-0418">Kinase</keyword>
<evidence type="ECO:0000256" key="1">
    <source>
        <dbReference type="ARBA" id="ARBA00022679"/>
    </source>
</evidence>
<dbReference type="Proteomes" id="UP001498398">
    <property type="component" value="Unassembled WGS sequence"/>
</dbReference>
<dbReference type="InterPro" id="IPR011009">
    <property type="entry name" value="Kinase-like_dom_sf"/>
</dbReference>
<feature type="compositionally biased region" description="Low complexity" evidence="7">
    <location>
        <begin position="93"/>
        <end position="115"/>
    </location>
</feature>
<feature type="region of interest" description="Disordered" evidence="7">
    <location>
        <begin position="253"/>
        <end position="305"/>
    </location>
</feature>
<evidence type="ECO:0000256" key="6">
    <source>
        <dbReference type="PROSITE-ProRule" id="PRU10141"/>
    </source>
</evidence>
<evidence type="ECO:0000313" key="10">
    <source>
        <dbReference type="Proteomes" id="UP001498398"/>
    </source>
</evidence>
<evidence type="ECO:0000256" key="3">
    <source>
        <dbReference type="ARBA" id="ARBA00022777"/>
    </source>
</evidence>
<dbReference type="Pfam" id="PF00069">
    <property type="entry name" value="Pkinase"/>
    <property type="match status" value="2"/>
</dbReference>
<dbReference type="PANTHER" id="PTHR11042:SF138">
    <property type="entry name" value="SERINE_THREONINE-PROTEIN KINASE IKS1-RELATED"/>
    <property type="match status" value="1"/>
</dbReference>
<accession>A0ABR1J4U7</accession>
<dbReference type="Gene3D" id="3.30.200.20">
    <property type="entry name" value="Phosphorylase Kinase, domain 1"/>
    <property type="match status" value="1"/>
</dbReference>
<keyword evidence="1" id="KW-0808">Transferase</keyword>
<protein>
    <recommendedName>
        <fullName evidence="8">Protein kinase domain-containing protein</fullName>
    </recommendedName>
</protein>
<dbReference type="PROSITE" id="PS00107">
    <property type="entry name" value="PROTEIN_KINASE_ATP"/>
    <property type="match status" value="1"/>
</dbReference>
<evidence type="ECO:0000259" key="8">
    <source>
        <dbReference type="PROSITE" id="PS50011"/>
    </source>
</evidence>
<feature type="compositionally biased region" description="Pro residues" evidence="7">
    <location>
        <begin position="271"/>
        <end position="281"/>
    </location>
</feature>
<keyword evidence="4 6" id="KW-0067">ATP-binding</keyword>
<evidence type="ECO:0000256" key="2">
    <source>
        <dbReference type="ARBA" id="ARBA00022741"/>
    </source>
</evidence>
<evidence type="ECO:0000313" key="9">
    <source>
        <dbReference type="EMBL" id="KAK7450994.1"/>
    </source>
</evidence>
<dbReference type="PANTHER" id="PTHR11042">
    <property type="entry name" value="EUKARYOTIC TRANSLATION INITIATION FACTOR 2-ALPHA KINASE EIF2-ALPHA KINASE -RELATED"/>
    <property type="match status" value="1"/>
</dbReference>